<dbReference type="EMBL" id="JAWWNJ010000006">
    <property type="protein sequence ID" value="KAK7053941.1"/>
    <property type="molecule type" value="Genomic_DNA"/>
</dbReference>
<evidence type="ECO:0000313" key="2">
    <source>
        <dbReference type="EMBL" id="KAK7053941.1"/>
    </source>
</evidence>
<feature type="compositionally biased region" description="Basic residues" evidence="1">
    <location>
        <begin position="111"/>
        <end position="123"/>
    </location>
</feature>
<feature type="compositionally biased region" description="Basic and acidic residues" evidence="1">
    <location>
        <begin position="124"/>
        <end position="139"/>
    </location>
</feature>
<accession>A0AAW0DN86</accession>
<keyword evidence="3" id="KW-1185">Reference proteome</keyword>
<gene>
    <name evidence="2" type="ORF">R3P38DRAFT_3171387</name>
</gene>
<organism evidence="2 3">
    <name type="scientific">Favolaschia claudopus</name>
    <dbReference type="NCBI Taxonomy" id="2862362"/>
    <lineage>
        <taxon>Eukaryota</taxon>
        <taxon>Fungi</taxon>
        <taxon>Dikarya</taxon>
        <taxon>Basidiomycota</taxon>
        <taxon>Agaricomycotina</taxon>
        <taxon>Agaricomycetes</taxon>
        <taxon>Agaricomycetidae</taxon>
        <taxon>Agaricales</taxon>
        <taxon>Marasmiineae</taxon>
        <taxon>Mycenaceae</taxon>
        <taxon>Favolaschia</taxon>
    </lineage>
</organism>
<comment type="caution">
    <text evidence="2">The sequence shown here is derived from an EMBL/GenBank/DDBJ whole genome shotgun (WGS) entry which is preliminary data.</text>
</comment>
<proteinExistence type="predicted"/>
<evidence type="ECO:0000313" key="3">
    <source>
        <dbReference type="Proteomes" id="UP001362999"/>
    </source>
</evidence>
<evidence type="ECO:0000256" key="1">
    <source>
        <dbReference type="SAM" id="MobiDB-lite"/>
    </source>
</evidence>
<reference evidence="2 3" key="1">
    <citation type="journal article" date="2024" name="J Genomics">
        <title>Draft genome sequencing and assembly of Favolaschia claudopus CIRM-BRFM 2984 isolated from oak limbs.</title>
        <authorList>
            <person name="Navarro D."/>
            <person name="Drula E."/>
            <person name="Chaduli D."/>
            <person name="Cazenave R."/>
            <person name="Ahrendt S."/>
            <person name="Wang J."/>
            <person name="Lipzen A."/>
            <person name="Daum C."/>
            <person name="Barry K."/>
            <person name="Grigoriev I.V."/>
            <person name="Favel A."/>
            <person name="Rosso M.N."/>
            <person name="Martin F."/>
        </authorList>
    </citation>
    <scope>NUCLEOTIDE SEQUENCE [LARGE SCALE GENOMIC DNA]</scope>
    <source>
        <strain evidence="2 3">CIRM-BRFM 2984</strain>
    </source>
</reference>
<feature type="compositionally biased region" description="Acidic residues" evidence="1">
    <location>
        <begin position="144"/>
        <end position="161"/>
    </location>
</feature>
<sequence length="529" mass="59842">MAPATSRFALTREWLLTQEKKRGGDGKLTAPQLSNVLRIHLKKTTLRPKLNTYAEAVDAIVAQNPAINVHWGNVAAGEGTDLTEIDKAFIKFLKAGLISIPDESVLAVKKPATKKSSAPKKDHRKPDDSDSEVDERSSELSDLPPDDDKSDDDDDDSDEDHENGKKKENENESQSGLHPPLPYSEFTDKVAGFHKYTWRGDREELFDELGLQYWRLLSRHPSIDRQEHDPKIVVINFLGDKYHPVVIDLISLDWRHYKQPMLPQTEGDLDVTIPDIWEYGVQLPTVRIINGVIRNRALIEIPEDSAYQVFWHIPGNSLIQTDSAFPPSFEDMLGGPLFTFNPLSEELGTFRPDLAPPENAGYVHLTPAWGPSTSQRVVFCIKEYVDSAENTTTLLLVRYLCDRHLPNTIIEEIRQSNSNQATKGKGQTPKTWVRWVEEIQKVKSAEKRVAESCLNETIRNKLISRAAFAAFFRAKVGWLNDCFDMIDLLSERENWPDVPAYLMKNAQSDRVGTKKFIGKLKGFKKAADA</sequence>
<name>A0AAW0DN86_9AGAR</name>
<dbReference type="AlphaFoldDB" id="A0AAW0DN86"/>
<feature type="region of interest" description="Disordered" evidence="1">
    <location>
        <begin position="110"/>
        <end position="183"/>
    </location>
</feature>
<dbReference type="Proteomes" id="UP001362999">
    <property type="component" value="Unassembled WGS sequence"/>
</dbReference>
<protein>
    <submittedName>
        <fullName evidence="2">Uncharacterized protein</fullName>
    </submittedName>
</protein>